<dbReference type="VEuPathDB" id="FungiDB:TRIVIDRAFT_216485"/>
<evidence type="ECO:0000313" key="2">
    <source>
        <dbReference type="Proteomes" id="UP000007115"/>
    </source>
</evidence>
<organism evidence="1 2">
    <name type="scientific">Hypocrea virens (strain Gv29-8 / FGSC 10586)</name>
    <name type="common">Gliocladium virens</name>
    <name type="synonym">Trichoderma virens</name>
    <dbReference type="NCBI Taxonomy" id="413071"/>
    <lineage>
        <taxon>Eukaryota</taxon>
        <taxon>Fungi</taxon>
        <taxon>Dikarya</taxon>
        <taxon>Ascomycota</taxon>
        <taxon>Pezizomycotina</taxon>
        <taxon>Sordariomycetes</taxon>
        <taxon>Hypocreomycetidae</taxon>
        <taxon>Hypocreales</taxon>
        <taxon>Hypocreaceae</taxon>
        <taxon>Trichoderma</taxon>
    </lineage>
</organism>
<sequence>MGVKPDSLPHHCSAGGTGAVCDGNTSITYNRNGSIIKRTAPHASSVNGHEVYLSITNPAETTAPLQRAYVECKGNNGGAVTAVHVHFANCVAFSKEIKDGDEDFNIWGDGSVFDKAYGINVTLVVNLPAQESSLELYSVTLGFGHAIPRDGIKISPGFTGRKIYFSAPLTDD</sequence>
<name>G9N0R8_HYPVG</name>
<dbReference type="OrthoDB" id="5198301at2759"/>
<dbReference type="RefSeq" id="XP_013954143.1">
    <property type="nucleotide sequence ID" value="XM_014098668.1"/>
</dbReference>
<comment type="caution">
    <text evidence="1">The sequence shown here is derived from an EMBL/GenBank/DDBJ whole genome shotgun (WGS) entry which is preliminary data.</text>
</comment>
<keyword evidence="2" id="KW-1185">Reference proteome</keyword>
<dbReference type="AlphaFoldDB" id="G9N0R8"/>
<evidence type="ECO:0000313" key="1">
    <source>
        <dbReference type="EMBL" id="EHK19950.1"/>
    </source>
</evidence>
<dbReference type="InParanoid" id="G9N0R8"/>
<dbReference type="Proteomes" id="UP000007115">
    <property type="component" value="Unassembled WGS sequence"/>
</dbReference>
<proteinExistence type="predicted"/>
<dbReference type="HOGENOM" id="CLU_1628240_0_0_1"/>
<dbReference type="OMA" id="RIQVECE"/>
<dbReference type="GeneID" id="25791119"/>
<reference evidence="1 2" key="1">
    <citation type="journal article" date="2011" name="Genome Biol.">
        <title>Comparative genome sequence analysis underscores mycoparasitism as the ancestral life style of Trichoderma.</title>
        <authorList>
            <person name="Kubicek C.P."/>
            <person name="Herrera-Estrella A."/>
            <person name="Seidl-Seiboth V."/>
            <person name="Martinez D.A."/>
            <person name="Druzhinina I.S."/>
            <person name="Thon M."/>
            <person name="Zeilinger S."/>
            <person name="Casas-Flores S."/>
            <person name="Horwitz B.A."/>
            <person name="Mukherjee P.K."/>
            <person name="Mukherjee M."/>
            <person name="Kredics L."/>
            <person name="Alcaraz L.D."/>
            <person name="Aerts A."/>
            <person name="Antal Z."/>
            <person name="Atanasova L."/>
            <person name="Cervantes-Badillo M.G."/>
            <person name="Challacombe J."/>
            <person name="Chertkov O."/>
            <person name="McCluskey K."/>
            <person name="Coulpier F."/>
            <person name="Deshpande N."/>
            <person name="von Doehren H."/>
            <person name="Ebbole D.J."/>
            <person name="Esquivel-Naranjo E.U."/>
            <person name="Fekete E."/>
            <person name="Flipphi M."/>
            <person name="Glaser F."/>
            <person name="Gomez-Rodriguez E.Y."/>
            <person name="Gruber S."/>
            <person name="Han C."/>
            <person name="Henrissat B."/>
            <person name="Hermosa R."/>
            <person name="Hernandez-Onate M."/>
            <person name="Karaffa L."/>
            <person name="Kosti I."/>
            <person name="Le Crom S."/>
            <person name="Lindquist E."/>
            <person name="Lucas S."/>
            <person name="Luebeck M."/>
            <person name="Luebeck P.S."/>
            <person name="Margeot A."/>
            <person name="Metz B."/>
            <person name="Misra M."/>
            <person name="Nevalainen H."/>
            <person name="Omann M."/>
            <person name="Packer N."/>
            <person name="Perrone G."/>
            <person name="Uresti-Rivera E.E."/>
            <person name="Salamov A."/>
            <person name="Schmoll M."/>
            <person name="Seiboth B."/>
            <person name="Shapiro H."/>
            <person name="Sukno S."/>
            <person name="Tamayo-Ramos J.A."/>
            <person name="Tisch D."/>
            <person name="Wiest A."/>
            <person name="Wilkinson H.H."/>
            <person name="Zhang M."/>
            <person name="Coutinho P.M."/>
            <person name="Kenerley C.M."/>
            <person name="Monte E."/>
            <person name="Baker S.E."/>
            <person name="Grigoriev I.V."/>
        </authorList>
    </citation>
    <scope>NUCLEOTIDE SEQUENCE [LARGE SCALE GENOMIC DNA]</scope>
    <source>
        <strain evidence="2">Gv29-8 / FGSC 10586</strain>
    </source>
</reference>
<dbReference type="EMBL" id="ABDF02000082">
    <property type="protein sequence ID" value="EHK19950.1"/>
    <property type="molecule type" value="Genomic_DNA"/>
</dbReference>
<protein>
    <submittedName>
        <fullName evidence="1">Uncharacterized protein</fullName>
    </submittedName>
</protein>
<accession>G9N0R8</accession>
<gene>
    <name evidence="1" type="ORF">TRIVIDRAFT_216485</name>
</gene>